<dbReference type="STRING" id="1003195.SCATT_24800"/>
<dbReference type="KEGG" id="scy:SCATT_24800"/>
<accession>G8WU29</accession>
<dbReference type="PATRIC" id="fig|1003195.29.peg.2485"/>
<organism evidence="2 3">
    <name type="scientific">Streptantibioticus cattleyicolor (strain ATCC 35852 / DSM 46488 / JCM 4925 / NBRC 14057 / NRRL 8057)</name>
    <name type="common">Streptomyces cattleya</name>
    <dbReference type="NCBI Taxonomy" id="1003195"/>
    <lineage>
        <taxon>Bacteria</taxon>
        <taxon>Bacillati</taxon>
        <taxon>Actinomycetota</taxon>
        <taxon>Actinomycetes</taxon>
        <taxon>Kitasatosporales</taxon>
        <taxon>Streptomycetaceae</taxon>
        <taxon>Streptantibioticus</taxon>
    </lineage>
</organism>
<name>G8WU29_STREN</name>
<reference evidence="3" key="1">
    <citation type="submission" date="2011-12" db="EMBL/GenBank/DDBJ databases">
        <title>Complete genome sequence of Streptomyces cattleya strain DSM 46488.</title>
        <authorList>
            <person name="Ou H.-Y."/>
            <person name="Li P."/>
            <person name="Zhao C."/>
            <person name="O'Hagan D."/>
            <person name="Deng Z."/>
        </authorList>
    </citation>
    <scope>NUCLEOTIDE SEQUENCE [LARGE SCALE GENOMIC DNA]</scope>
    <source>
        <strain evidence="3">ATCC 35852 / DSM 46488 / JCM 4925 / NBRC 14057 / NRRL 8057</strain>
    </source>
</reference>
<dbReference type="AlphaFoldDB" id="G8WU29"/>
<dbReference type="Proteomes" id="UP000007842">
    <property type="component" value="Chromosome"/>
</dbReference>
<proteinExistence type="predicted"/>
<evidence type="ECO:0000313" key="2">
    <source>
        <dbReference type="EMBL" id="AEW94851.1"/>
    </source>
</evidence>
<sequence length="210" mass="20580">MLVAAGMALTACGPNDPTAAAPGSSAGSSAATSSAQAGAQTPGKSGNGSSHASSSGTAKKPGVRCTDQINYAGDSRSNAEINSIGEQTGHCPAVSTSGSGGGSGSADAGAHSVYVGKLSYLAPGKLLVKPDTGGLDQAFFVSNATDIRGAAAICADNNEGHVTMDSNGYGTSKCTEEQLETAAKTGAVTVRVTMNPHSAGAESVVEKYHQ</sequence>
<dbReference type="HOGENOM" id="CLU_1293709_0_0_11"/>
<gene>
    <name evidence="2" type="ordered locus">SCATT_24800</name>
</gene>
<evidence type="ECO:0000313" key="3">
    <source>
        <dbReference type="Proteomes" id="UP000007842"/>
    </source>
</evidence>
<feature type="compositionally biased region" description="Low complexity" evidence="1">
    <location>
        <begin position="17"/>
        <end position="56"/>
    </location>
</feature>
<dbReference type="eggNOG" id="ENOG5033J78">
    <property type="taxonomic scope" value="Bacteria"/>
</dbReference>
<evidence type="ECO:0000256" key="1">
    <source>
        <dbReference type="SAM" id="MobiDB-lite"/>
    </source>
</evidence>
<feature type="region of interest" description="Disordered" evidence="1">
    <location>
        <begin position="87"/>
        <end position="108"/>
    </location>
</feature>
<feature type="region of interest" description="Disordered" evidence="1">
    <location>
        <begin position="11"/>
        <end position="64"/>
    </location>
</feature>
<dbReference type="EMBL" id="CP003219">
    <property type="protein sequence ID" value="AEW94851.1"/>
    <property type="molecule type" value="Genomic_DNA"/>
</dbReference>
<keyword evidence="3" id="KW-1185">Reference proteome</keyword>
<protein>
    <submittedName>
        <fullName evidence="2">Uncharacterized protein</fullName>
    </submittedName>
</protein>